<dbReference type="EMBL" id="VOFY01000005">
    <property type="protein sequence ID" value="KAA8592262.1"/>
    <property type="molecule type" value="Genomic_DNA"/>
</dbReference>
<feature type="compositionally biased region" description="Basic and acidic residues" evidence="1">
    <location>
        <begin position="217"/>
        <end position="227"/>
    </location>
</feature>
<reference evidence="2 3" key="1">
    <citation type="submission" date="2019-08" db="EMBL/GenBank/DDBJ databases">
        <title>A chromosome-level genome assembly, high-density linkage maps, and genome scans reveal the genomic architecture of hybrid incompatibilities underlying speciation via character displacement in darters (Percidae: Etheostominae).</title>
        <authorList>
            <person name="Moran R.L."/>
            <person name="Catchen J.M."/>
            <person name="Fuller R.C."/>
        </authorList>
    </citation>
    <scope>NUCLEOTIDE SEQUENCE [LARGE SCALE GENOMIC DNA]</scope>
    <source>
        <strain evidence="2">EspeVRDwgs_2016</strain>
        <tissue evidence="2">Muscle</tissue>
    </source>
</reference>
<dbReference type="Proteomes" id="UP000327493">
    <property type="component" value="Chromosome 5"/>
</dbReference>
<feature type="compositionally biased region" description="Low complexity" evidence="1">
    <location>
        <begin position="228"/>
        <end position="244"/>
    </location>
</feature>
<evidence type="ECO:0000256" key="1">
    <source>
        <dbReference type="SAM" id="MobiDB-lite"/>
    </source>
</evidence>
<evidence type="ECO:0000313" key="2">
    <source>
        <dbReference type="EMBL" id="KAA8592262.1"/>
    </source>
</evidence>
<evidence type="ECO:0000313" key="3">
    <source>
        <dbReference type="Proteomes" id="UP000327493"/>
    </source>
</evidence>
<feature type="region of interest" description="Disordered" evidence="1">
    <location>
        <begin position="217"/>
        <end position="250"/>
    </location>
</feature>
<protein>
    <submittedName>
        <fullName evidence="2">Uncharacterized protein</fullName>
    </submittedName>
</protein>
<accession>A0A5J5DG22</accession>
<proteinExistence type="predicted"/>
<gene>
    <name evidence="2" type="ORF">FQN60_017717</name>
</gene>
<organism evidence="2 3">
    <name type="scientific">Etheostoma spectabile</name>
    <name type="common">orangethroat darter</name>
    <dbReference type="NCBI Taxonomy" id="54343"/>
    <lineage>
        <taxon>Eukaryota</taxon>
        <taxon>Metazoa</taxon>
        <taxon>Chordata</taxon>
        <taxon>Craniata</taxon>
        <taxon>Vertebrata</taxon>
        <taxon>Euteleostomi</taxon>
        <taxon>Actinopterygii</taxon>
        <taxon>Neopterygii</taxon>
        <taxon>Teleostei</taxon>
        <taxon>Neoteleostei</taxon>
        <taxon>Acanthomorphata</taxon>
        <taxon>Eupercaria</taxon>
        <taxon>Perciformes</taxon>
        <taxon>Percoidei</taxon>
        <taxon>Percidae</taxon>
        <taxon>Etheostomatinae</taxon>
        <taxon>Etheostoma</taxon>
    </lineage>
</organism>
<sequence>MPFTNTSFCVAARTPSLSWMRIFRDPTVSSGCTLRVWEVPFSMLMVMSMNRIHWFNPRRVNNMKLICKSYSFLQTGQALFGAEINQGQSLQLVHQLCGCELNRRVTFVMWLGRQLFLLWKFSTFVTEYRVIFRHDTPRHDNIPVDLHQRQGDEEDKVTRRDILGCPDGFPHCKHVIIHQLWKTNHIKGMGGELNQCLRVQVGAEFAGSSVKQLKAMASERRTQREKAGGSPCSSSGLSSMWGAESSEKDDASQRPFLLQGIMETLALGMSSISMAEGDSSDSVMTWASSTNVFVGRYQPVSLGIFCSFGHIGAFSSSSSSSPSLFLTLPLTWLSISPVRPSLSTPASLTGLCGSWGTAADLGIVSCAALSSVRDTS</sequence>
<dbReference type="AlphaFoldDB" id="A0A5J5DG22"/>
<feature type="non-terminal residue" evidence="2">
    <location>
        <position position="376"/>
    </location>
</feature>
<name>A0A5J5DG22_9PERO</name>
<keyword evidence="3" id="KW-1185">Reference proteome</keyword>
<comment type="caution">
    <text evidence="2">The sequence shown here is derived from an EMBL/GenBank/DDBJ whole genome shotgun (WGS) entry which is preliminary data.</text>
</comment>